<dbReference type="CDD" id="cd03014">
    <property type="entry name" value="PRX_Atyp2cys"/>
    <property type="match status" value="1"/>
</dbReference>
<organism evidence="7 8">
    <name type="scientific">Neorhodopirellula pilleata</name>
    <dbReference type="NCBI Taxonomy" id="2714738"/>
    <lineage>
        <taxon>Bacteria</taxon>
        <taxon>Pseudomonadati</taxon>
        <taxon>Planctomycetota</taxon>
        <taxon>Planctomycetia</taxon>
        <taxon>Pirellulales</taxon>
        <taxon>Pirellulaceae</taxon>
        <taxon>Neorhodopirellula</taxon>
    </lineage>
</organism>
<evidence type="ECO:0000256" key="5">
    <source>
        <dbReference type="ARBA" id="ARBA00023284"/>
    </source>
</evidence>
<dbReference type="InterPro" id="IPR050455">
    <property type="entry name" value="Tpx_Peroxidase_subfamily"/>
</dbReference>
<dbReference type="InterPro" id="IPR013766">
    <property type="entry name" value="Thioredoxin_domain"/>
</dbReference>
<comment type="caution">
    <text evidence="7">The sequence shown here is derived from an EMBL/GenBank/DDBJ whole genome shotgun (WGS) entry which is preliminary data.</text>
</comment>
<dbReference type="OrthoDB" id="9781543at2"/>
<feature type="domain" description="Thioredoxin" evidence="6">
    <location>
        <begin position="21"/>
        <end position="172"/>
    </location>
</feature>
<dbReference type="EC" id="1.11.1.-" evidence="7"/>
<dbReference type="PROSITE" id="PS01265">
    <property type="entry name" value="TPX"/>
    <property type="match status" value="1"/>
</dbReference>
<keyword evidence="4" id="KW-1015">Disulfide bond</keyword>
<dbReference type="Gene3D" id="3.40.30.10">
    <property type="entry name" value="Glutaredoxin"/>
    <property type="match status" value="1"/>
</dbReference>
<dbReference type="EMBL" id="SJPM01000002">
    <property type="protein sequence ID" value="TWU01956.1"/>
    <property type="molecule type" value="Genomic_DNA"/>
</dbReference>
<dbReference type="InterPro" id="IPR013740">
    <property type="entry name" value="Redoxin"/>
</dbReference>
<dbReference type="InterPro" id="IPR036249">
    <property type="entry name" value="Thioredoxin-like_sf"/>
</dbReference>
<evidence type="ECO:0000313" key="7">
    <source>
        <dbReference type="EMBL" id="TWU01956.1"/>
    </source>
</evidence>
<dbReference type="Pfam" id="PF08534">
    <property type="entry name" value="Redoxin"/>
    <property type="match status" value="1"/>
</dbReference>
<evidence type="ECO:0000259" key="6">
    <source>
        <dbReference type="PROSITE" id="PS51352"/>
    </source>
</evidence>
<dbReference type="AlphaFoldDB" id="A0A5C6AS90"/>
<dbReference type="SUPFAM" id="SSF52833">
    <property type="entry name" value="Thioredoxin-like"/>
    <property type="match status" value="1"/>
</dbReference>
<keyword evidence="1 7" id="KW-0575">Peroxidase</keyword>
<evidence type="ECO:0000256" key="4">
    <source>
        <dbReference type="ARBA" id="ARBA00023157"/>
    </source>
</evidence>
<accession>A0A5C6AS90</accession>
<keyword evidence="3 7" id="KW-0560">Oxidoreductase</keyword>
<dbReference type="PANTHER" id="PTHR43110:SF1">
    <property type="entry name" value="THIOL PEROXIDASE"/>
    <property type="match status" value="1"/>
</dbReference>
<keyword evidence="5" id="KW-0676">Redox-active center</keyword>
<sequence length="172" mass="18588">MSQSGVITFKGNPMTLAGSALQVGQSAPDFKLHYAHEGLKTLTLADLKGKPSIVSIVPSLDTPTCATQTKTFNQKLGEMGEKINAVTVSRDLPFAQARFCGAEDVKMRTASDYQTHEFGEDYGVEIEELKLLSRAVFVLDAEGKVTYKEIVSEVTQEPNYDAALQALGDLVG</sequence>
<evidence type="ECO:0000256" key="3">
    <source>
        <dbReference type="ARBA" id="ARBA00023002"/>
    </source>
</evidence>
<evidence type="ECO:0000256" key="2">
    <source>
        <dbReference type="ARBA" id="ARBA00022862"/>
    </source>
</evidence>
<reference evidence="7 8" key="1">
    <citation type="submission" date="2019-02" db="EMBL/GenBank/DDBJ databases">
        <title>Deep-cultivation of Planctomycetes and their phenomic and genomic characterization uncovers novel biology.</title>
        <authorList>
            <person name="Wiegand S."/>
            <person name="Jogler M."/>
            <person name="Boedeker C."/>
            <person name="Pinto D."/>
            <person name="Vollmers J."/>
            <person name="Rivas-Marin E."/>
            <person name="Kohn T."/>
            <person name="Peeters S.H."/>
            <person name="Heuer A."/>
            <person name="Rast P."/>
            <person name="Oberbeckmann S."/>
            <person name="Bunk B."/>
            <person name="Jeske O."/>
            <person name="Meyerdierks A."/>
            <person name="Storesund J.E."/>
            <person name="Kallscheuer N."/>
            <person name="Luecker S."/>
            <person name="Lage O.M."/>
            <person name="Pohl T."/>
            <person name="Merkel B.J."/>
            <person name="Hornburger P."/>
            <person name="Mueller R.-W."/>
            <person name="Bruemmer F."/>
            <person name="Labrenz M."/>
            <person name="Spormann A.M."/>
            <person name="Op Den Camp H."/>
            <person name="Overmann J."/>
            <person name="Amann R."/>
            <person name="Jetten M.S.M."/>
            <person name="Mascher T."/>
            <person name="Medema M.H."/>
            <person name="Devos D.P."/>
            <person name="Kaster A.-K."/>
            <person name="Ovreas L."/>
            <person name="Rohde M."/>
            <person name="Galperin M.Y."/>
            <person name="Jogler C."/>
        </authorList>
    </citation>
    <scope>NUCLEOTIDE SEQUENCE [LARGE SCALE GENOMIC DNA]</scope>
    <source>
        <strain evidence="7 8">Pla100</strain>
    </source>
</reference>
<proteinExistence type="predicted"/>
<dbReference type="PROSITE" id="PS51352">
    <property type="entry name" value="THIOREDOXIN_2"/>
    <property type="match status" value="1"/>
</dbReference>
<dbReference type="PANTHER" id="PTHR43110">
    <property type="entry name" value="THIOL PEROXIDASE"/>
    <property type="match status" value="1"/>
</dbReference>
<name>A0A5C6AS90_9BACT</name>
<dbReference type="NCBIfam" id="NF001808">
    <property type="entry name" value="PRK00522.1"/>
    <property type="match status" value="1"/>
</dbReference>
<evidence type="ECO:0000313" key="8">
    <source>
        <dbReference type="Proteomes" id="UP000316213"/>
    </source>
</evidence>
<dbReference type="InterPro" id="IPR018219">
    <property type="entry name" value="Tpx_CS"/>
</dbReference>
<gene>
    <name evidence="7" type="primary">tpx</name>
    <name evidence="7" type="ORF">Pla100_16920</name>
</gene>
<dbReference type="RefSeq" id="WP_146577157.1">
    <property type="nucleotide sequence ID" value="NZ_SJPM01000002.1"/>
</dbReference>
<dbReference type="InterPro" id="IPR002065">
    <property type="entry name" value="TPX"/>
</dbReference>
<protein>
    <submittedName>
        <fullName evidence="7">Putative thiol peroxidase</fullName>
        <ecNumber evidence="7">1.11.1.-</ecNumber>
    </submittedName>
</protein>
<dbReference type="Proteomes" id="UP000316213">
    <property type="component" value="Unassembled WGS sequence"/>
</dbReference>
<dbReference type="GO" id="GO:0008379">
    <property type="term" value="F:thioredoxin peroxidase activity"/>
    <property type="evidence" value="ECO:0007669"/>
    <property type="project" value="InterPro"/>
</dbReference>
<evidence type="ECO:0000256" key="1">
    <source>
        <dbReference type="ARBA" id="ARBA00022559"/>
    </source>
</evidence>
<keyword evidence="8" id="KW-1185">Reference proteome</keyword>
<keyword evidence="2" id="KW-0049">Antioxidant</keyword>